<organism evidence="2 3">
    <name type="scientific">Pseudonocardia humida</name>
    <dbReference type="NCBI Taxonomy" id="2800819"/>
    <lineage>
        <taxon>Bacteria</taxon>
        <taxon>Bacillati</taxon>
        <taxon>Actinomycetota</taxon>
        <taxon>Actinomycetes</taxon>
        <taxon>Pseudonocardiales</taxon>
        <taxon>Pseudonocardiaceae</taxon>
        <taxon>Pseudonocardia</taxon>
    </lineage>
</organism>
<dbReference type="Proteomes" id="UP001165283">
    <property type="component" value="Unassembled WGS sequence"/>
</dbReference>
<reference evidence="2" key="1">
    <citation type="submission" date="2021-04" db="EMBL/GenBank/DDBJ databases">
        <title>Pseudonocardia sp. nov., isolated from sandy soil of mangrove forest.</title>
        <authorList>
            <person name="Zan Z."/>
            <person name="Huang R."/>
            <person name="Liu W."/>
        </authorList>
    </citation>
    <scope>NUCLEOTIDE SEQUENCE</scope>
    <source>
        <strain evidence="2">S2-4</strain>
    </source>
</reference>
<dbReference type="SUPFAM" id="SSF51905">
    <property type="entry name" value="FAD/NAD(P)-binding domain"/>
    <property type="match status" value="1"/>
</dbReference>
<dbReference type="Pfam" id="PF01494">
    <property type="entry name" value="FAD_binding_3"/>
    <property type="match status" value="1"/>
</dbReference>
<dbReference type="PANTHER" id="PTHR46865:SF8">
    <property type="entry name" value="POSSIBLE OXIDOREDUCTASE"/>
    <property type="match status" value="1"/>
</dbReference>
<gene>
    <name evidence="2" type="ORF">KDL28_10730</name>
</gene>
<sequence length="400" mass="42540">MKVVVCGAGIAGLAAAGRFAARGDEVVVLERAPGPRPQGYMIDFFGPGHQAAAATGLLPLLRERGYQVREVAYLDAAGRRRAGLPFARFAASRGGDLISIMRPDLEAALAEHLPDRVDLRYGATVVTVDDDEDGARVVLDDGAAVEADLVVGADGTRSVVRRQVVGPDRGVVRRLGFHTAAFTVDEPRVHAALRGRFCVTDTANRMVGAYGLRDGRVAVFTVHRSTDGQPADPRAALRAEYGGLGWVVPRVLELCPPGERVYYDEVVQVEAARWRGRRVVLVGDAAHAVSLLAGQGASLAVAGASVLADRLDATRSVADGLAEYEARWRPVVTAVQRSARRGMRWFLPETPGQLLVRRMALRLAVLPVVNRVVVGVAAGSPVDLDAVLADRTASATGVRT</sequence>
<dbReference type="EMBL" id="JAGSOV010000023">
    <property type="protein sequence ID" value="MCO1655528.1"/>
    <property type="molecule type" value="Genomic_DNA"/>
</dbReference>
<keyword evidence="2" id="KW-0503">Monooxygenase</keyword>
<keyword evidence="3" id="KW-1185">Reference proteome</keyword>
<dbReference type="PANTHER" id="PTHR46865">
    <property type="entry name" value="OXIDOREDUCTASE-RELATED"/>
    <property type="match status" value="1"/>
</dbReference>
<dbReference type="InterPro" id="IPR051704">
    <property type="entry name" value="FAD_aromatic-hydroxylase"/>
</dbReference>
<dbReference type="RefSeq" id="WP_252437388.1">
    <property type="nucleotide sequence ID" value="NZ_JAGSOV010000023.1"/>
</dbReference>
<evidence type="ECO:0000313" key="3">
    <source>
        <dbReference type="Proteomes" id="UP001165283"/>
    </source>
</evidence>
<dbReference type="InterPro" id="IPR002938">
    <property type="entry name" value="FAD-bd"/>
</dbReference>
<evidence type="ECO:0000259" key="1">
    <source>
        <dbReference type="Pfam" id="PF01494"/>
    </source>
</evidence>
<proteinExistence type="predicted"/>
<protein>
    <submittedName>
        <fullName evidence="2">FAD-dependent monooxygenase</fullName>
    </submittedName>
</protein>
<comment type="caution">
    <text evidence="2">The sequence shown here is derived from an EMBL/GenBank/DDBJ whole genome shotgun (WGS) entry which is preliminary data.</text>
</comment>
<accession>A0ABT0ZXR3</accession>
<dbReference type="Gene3D" id="3.50.50.60">
    <property type="entry name" value="FAD/NAD(P)-binding domain"/>
    <property type="match status" value="1"/>
</dbReference>
<evidence type="ECO:0000313" key="2">
    <source>
        <dbReference type="EMBL" id="MCO1655528.1"/>
    </source>
</evidence>
<feature type="domain" description="FAD-binding" evidence="1">
    <location>
        <begin position="2"/>
        <end position="337"/>
    </location>
</feature>
<dbReference type="GO" id="GO:0004497">
    <property type="term" value="F:monooxygenase activity"/>
    <property type="evidence" value="ECO:0007669"/>
    <property type="project" value="UniProtKB-KW"/>
</dbReference>
<keyword evidence="2" id="KW-0560">Oxidoreductase</keyword>
<dbReference type="InterPro" id="IPR036188">
    <property type="entry name" value="FAD/NAD-bd_sf"/>
</dbReference>
<dbReference type="PRINTS" id="PR00420">
    <property type="entry name" value="RNGMNOXGNASE"/>
</dbReference>
<name>A0ABT0ZXR3_9PSEU</name>
<dbReference type="Gene3D" id="3.30.9.10">
    <property type="entry name" value="D-Amino Acid Oxidase, subunit A, domain 2"/>
    <property type="match status" value="1"/>
</dbReference>